<organism evidence="3 4">
    <name type="scientific">Brevundimonas goettingensis</name>
    <dbReference type="NCBI Taxonomy" id="2774190"/>
    <lineage>
        <taxon>Bacteria</taxon>
        <taxon>Pseudomonadati</taxon>
        <taxon>Pseudomonadota</taxon>
        <taxon>Alphaproteobacteria</taxon>
        <taxon>Caulobacterales</taxon>
        <taxon>Caulobacteraceae</taxon>
        <taxon>Brevundimonas</taxon>
    </lineage>
</organism>
<dbReference type="Proteomes" id="UP000663918">
    <property type="component" value="Chromosome"/>
</dbReference>
<dbReference type="Pfam" id="PF01243">
    <property type="entry name" value="PNPOx_N"/>
    <property type="match status" value="1"/>
</dbReference>
<reference evidence="3" key="1">
    <citation type="submission" date="2020-09" db="EMBL/GenBank/DDBJ databases">
        <title>Brevundimonas sp. LVF2 isolated from a puddle in Goettingen, Germany.</title>
        <authorList>
            <person name="Friedrich I."/>
            <person name="Klassen A."/>
            <person name="Hannes N."/>
            <person name="Schneider D."/>
            <person name="Hertel R."/>
            <person name="Daniel R."/>
        </authorList>
    </citation>
    <scope>NUCLEOTIDE SEQUENCE</scope>
    <source>
        <strain evidence="3">LVF2</strain>
    </source>
</reference>
<protein>
    <submittedName>
        <fullName evidence="3">Pyridoxamine 5'-phosphate oxidase family protein</fullName>
    </submittedName>
</protein>
<proteinExistence type="predicted"/>
<keyword evidence="4" id="KW-1185">Reference proteome</keyword>
<evidence type="ECO:0000256" key="1">
    <source>
        <dbReference type="ARBA" id="ARBA00023002"/>
    </source>
</evidence>
<dbReference type="EMBL" id="CP062222">
    <property type="protein sequence ID" value="QTC93197.1"/>
    <property type="molecule type" value="Genomic_DNA"/>
</dbReference>
<dbReference type="InterPro" id="IPR012349">
    <property type="entry name" value="Split_barrel_FMN-bd"/>
</dbReference>
<dbReference type="GO" id="GO:0070967">
    <property type="term" value="F:coenzyme F420 binding"/>
    <property type="evidence" value="ECO:0007669"/>
    <property type="project" value="TreeGrafter"/>
</dbReference>
<keyword evidence="1" id="KW-0560">Oxidoreductase</keyword>
<feature type="domain" description="Pyridoxamine 5'-phosphate oxidase N-terminal" evidence="2">
    <location>
        <begin position="7"/>
        <end position="127"/>
    </location>
</feature>
<dbReference type="PANTHER" id="PTHR35176:SF6">
    <property type="entry name" value="HEME OXYGENASE HI_0854-RELATED"/>
    <property type="match status" value="1"/>
</dbReference>
<evidence type="ECO:0000313" key="3">
    <source>
        <dbReference type="EMBL" id="QTC93197.1"/>
    </source>
</evidence>
<accession>A0A975C5E6</accession>
<dbReference type="SUPFAM" id="SSF50475">
    <property type="entry name" value="FMN-binding split barrel"/>
    <property type="match status" value="1"/>
</dbReference>
<dbReference type="GO" id="GO:0005829">
    <property type="term" value="C:cytosol"/>
    <property type="evidence" value="ECO:0007669"/>
    <property type="project" value="TreeGrafter"/>
</dbReference>
<dbReference type="AlphaFoldDB" id="A0A975C5E6"/>
<gene>
    <name evidence="3" type="ORF">IFJ75_04680</name>
</gene>
<dbReference type="InterPro" id="IPR052019">
    <property type="entry name" value="F420H2_bilvrd_red/Heme_oxyg"/>
</dbReference>
<evidence type="ECO:0000313" key="4">
    <source>
        <dbReference type="Proteomes" id="UP000663918"/>
    </source>
</evidence>
<dbReference type="Gene3D" id="2.30.110.10">
    <property type="entry name" value="Electron Transport, Fmn-binding Protein, Chain A"/>
    <property type="match status" value="1"/>
</dbReference>
<name>A0A975C5E6_9CAUL</name>
<dbReference type="KEGG" id="bgoe:IFJ75_04680"/>
<dbReference type="InterPro" id="IPR011576">
    <property type="entry name" value="Pyridox_Oxase_N"/>
</dbReference>
<evidence type="ECO:0000259" key="2">
    <source>
        <dbReference type="Pfam" id="PF01243"/>
    </source>
</evidence>
<dbReference type="PANTHER" id="PTHR35176">
    <property type="entry name" value="HEME OXYGENASE HI_0854-RELATED"/>
    <property type="match status" value="1"/>
</dbReference>
<dbReference type="GO" id="GO:0016627">
    <property type="term" value="F:oxidoreductase activity, acting on the CH-CH group of donors"/>
    <property type="evidence" value="ECO:0007669"/>
    <property type="project" value="TreeGrafter"/>
</dbReference>
<sequence>MHGHAVEAVVALMDAERLMSLAVNRPDGWPQVTTVGYVNEGLNLYFATARNSQKLANLRADPRAAVAIRSEAGHGDAVGVTMAVWAAEVTDPALIDRLNRRVFDRYPDIHVFGPVADSIAIVRLRPEIISPTGVTGGRSQTLSFRLGHASEYSSSGSAPQITDVI</sequence>